<dbReference type="Gene3D" id="1.10.4030.10">
    <property type="entry name" value="Porin chaperone SurA, peptide-binding domain"/>
    <property type="match status" value="1"/>
</dbReference>
<dbReference type="RefSeq" id="WP_175592816.1">
    <property type="nucleotide sequence ID" value="NZ_JABWGN010000011.1"/>
</dbReference>
<evidence type="ECO:0000256" key="1">
    <source>
        <dbReference type="SAM" id="MobiDB-lite"/>
    </source>
</evidence>
<dbReference type="Proteomes" id="UP000586042">
    <property type="component" value="Unassembled WGS sequence"/>
</dbReference>
<dbReference type="AlphaFoldDB" id="A0A7Y6IBV6"/>
<dbReference type="SUPFAM" id="SSF109998">
    <property type="entry name" value="Triger factor/SurA peptide-binding domain-like"/>
    <property type="match status" value="1"/>
</dbReference>
<dbReference type="Pfam" id="PF13624">
    <property type="entry name" value="SurA_N_3"/>
    <property type="match status" value="1"/>
</dbReference>
<comment type="caution">
    <text evidence="3">The sequence shown here is derived from an EMBL/GenBank/DDBJ whole genome shotgun (WGS) entry which is preliminary data.</text>
</comment>
<sequence>MKSIRMAVAAAAAGASLVALTACSAPLEAGAAAVVGHERISAGDLKRNVKEYDAALAKTGLSAQSLGIPGSTTEVVLYQLANIEQAEQLVEKAKVNVTDAEVDQAIAGATQQGGSFEQYMVSQGMAPSNGRRFMRVSVGLQKLLAQYGGGTDQAAQQRGSERVQKEAAAIKITYSPRYGVLNTQRSQQSPGLFADAGRFGKAATQDAAQQQG</sequence>
<feature type="chain" id="PRO_5039519154" evidence="2">
    <location>
        <begin position="22"/>
        <end position="212"/>
    </location>
</feature>
<keyword evidence="2" id="KW-0732">Signal</keyword>
<feature type="signal peptide" evidence="2">
    <location>
        <begin position="1"/>
        <end position="21"/>
    </location>
</feature>
<protein>
    <submittedName>
        <fullName evidence="3">SurA N-terminal domain-containing protein</fullName>
    </submittedName>
</protein>
<keyword evidence="4" id="KW-1185">Reference proteome</keyword>
<feature type="region of interest" description="Disordered" evidence="1">
    <location>
        <begin position="181"/>
        <end position="212"/>
    </location>
</feature>
<reference evidence="3 4" key="1">
    <citation type="submission" date="2020-06" db="EMBL/GenBank/DDBJ databases">
        <title>Nonomuraea sp. SMC257, a novel actinomycete isolated from soil.</title>
        <authorList>
            <person name="Chanama M."/>
        </authorList>
    </citation>
    <scope>NUCLEOTIDE SEQUENCE [LARGE SCALE GENOMIC DNA]</scope>
    <source>
        <strain evidence="3 4">SMC257</strain>
    </source>
</reference>
<gene>
    <name evidence="3" type="ORF">HTZ77_28705</name>
</gene>
<dbReference type="PROSITE" id="PS51257">
    <property type="entry name" value="PROKAR_LIPOPROTEIN"/>
    <property type="match status" value="1"/>
</dbReference>
<name>A0A7Y6IBV6_9ACTN</name>
<organism evidence="3 4">
    <name type="scientific">Nonomuraea montanisoli</name>
    <dbReference type="NCBI Taxonomy" id="2741721"/>
    <lineage>
        <taxon>Bacteria</taxon>
        <taxon>Bacillati</taxon>
        <taxon>Actinomycetota</taxon>
        <taxon>Actinomycetes</taxon>
        <taxon>Streptosporangiales</taxon>
        <taxon>Streptosporangiaceae</taxon>
        <taxon>Nonomuraea</taxon>
    </lineage>
</organism>
<evidence type="ECO:0000313" key="4">
    <source>
        <dbReference type="Proteomes" id="UP000586042"/>
    </source>
</evidence>
<accession>A0A7Y6IBV6</accession>
<dbReference type="EMBL" id="JABWGN010000011">
    <property type="protein sequence ID" value="NUW35383.1"/>
    <property type="molecule type" value="Genomic_DNA"/>
</dbReference>
<evidence type="ECO:0000256" key="2">
    <source>
        <dbReference type="SAM" id="SignalP"/>
    </source>
</evidence>
<feature type="compositionally biased region" description="Polar residues" evidence="1">
    <location>
        <begin position="181"/>
        <end position="190"/>
    </location>
</feature>
<evidence type="ECO:0000313" key="3">
    <source>
        <dbReference type="EMBL" id="NUW35383.1"/>
    </source>
</evidence>
<proteinExistence type="predicted"/>
<dbReference type="InterPro" id="IPR027304">
    <property type="entry name" value="Trigger_fact/SurA_dom_sf"/>
</dbReference>